<accession>A0ABV5LZU3</accession>
<reference evidence="2 3" key="1">
    <citation type="submission" date="2024-09" db="EMBL/GenBank/DDBJ databases">
        <authorList>
            <person name="Sun Q."/>
            <person name="Mori K."/>
        </authorList>
    </citation>
    <scope>NUCLEOTIDE SEQUENCE [LARGE SCALE GENOMIC DNA]</scope>
    <source>
        <strain evidence="2 3">JCM 3307</strain>
    </source>
</reference>
<dbReference type="InterPro" id="IPR001242">
    <property type="entry name" value="Condensation_dom"/>
</dbReference>
<name>A0ABV5LZU3_9ACTN</name>
<dbReference type="Gene3D" id="3.30.559.30">
    <property type="entry name" value="Nonribosomal peptide synthetase, condensation domain"/>
    <property type="match status" value="1"/>
</dbReference>
<dbReference type="PANTHER" id="PTHR45527">
    <property type="entry name" value="NONRIBOSOMAL PEPTIDE SYNTHETASE"/>
    <property type="match status" value="1"/>
</dbReference>
<dbReference type="Proteomes" id="UP001589608">
    <property type="component" value="Unassembled WGS sequence"/>
</dbReference>
<proteinExistence type="predicted"/>
<dbReference type="SUPFAM" id="SSF52777">
    <property type="entry name" value="CoA-dependent acyltransferases"/>
    <property type="match status" value="2"/>
</dbReference>
<evidence type="ECO:0000313" key="2">
    <source>
        <dbReference type="EMBL" id="MFB9442130.1"/>
    </source>
</evidence>
<feature type="domain" description="Condensation" evidence="1">
    <location>
        <begin position="27"/>
        <end position="346"/>
    </location>
</feature>
<dbReference type="PANTHER" id="PTHR45527:SF1">
    <property type="entry name" value="FATTY ACID SYNTHASE"/>
    <property type="match status" value="1"/>
</dbReference>
<protein>
    <submittedName>
        <fullName evidence="2">Condensation domain-containing protein</fullName>
    </submittedName>
</protein>
<dbReference type="EMBL" id="JBHMCA010000012">
    <property type="protein sequence ID" value="MFB9442130.1"/>
    <property type="molecule type" value="Genomic_DNA"/>
</dbReference>
<dbReference type="RefSeq" id="WP_223095360.1">
    <property type="nucleotide sequence ID" value="NZ_CP061913.1"/>
</dbReference>
<evidence type="ECO:0000259" key="1">
    <source>
        <dbReference type="Pfam" id="PF00668"/>
    </source>
</evidence>
<sequence>MESKIAFGGARSGTGPATWGQSAIWDVVRNLGDDAARYNVGGGLPIDPPLPPDHLAGLVRTLLLRHDSLRTTLRRDGERLEQVVAAAGAVPLHARECGPADVVETAYALYPELQALPFDAERELPVRVGVVTSGGLVRYLILSLSHTASDGWGLRNLLADAAALVAGRPLAAGERLQPLEEAALQTSPQGRRRDAAARRAWLDRLRRGPASQFPARAGRPPAAAFPNAVLNSPALGLALDRVAADLEVHQSAVLLAAAAGAAGALGGAPDAVFQVVVNNRFRPGMAGAVNTIAQEGLLLLPGSAAGFPDLVRRTFGAALSAQRHAYYDKLALARDIAGLDAPADHSCFVNDVRGLMPILGYARPAAEPLAAARERTTLSWPVEHAPRRDTTFALDVQDAPGSLELALTADAAVLPRPDMERFLYGIEDLIVSHALALV</sequence>
<dbReference type="InterPro" id="IPR023213">
    <property type="entry name" value="CAT-like_dom_sf"/>
</dbReference>
<organism evidence="2 3">
    <name type="scientific">Dactylosporangium vinaceum</name>
    <dbReference type="NCBI Taxonomy" id="53362"/>
    <lineage>
        <taxon>Bacteria</taxon>
        <taxon>Bacillati</taxon>
        <taxon>Actinomycetota</taxon>
        <taxon>Actinomycetes</taxon>
        <taxon>Micromonosporales</taxon>
        <taxon>Micromonosporaceae</taxon>
        <taxon>Dactylosporangium</taxon>
    </lineage>
</organism>
<gene>
    <name evidence="2" type="ORF">ACFFTR_03385</name>
</gene>
<dbReference type="Gene3D" id="3.30.559.10">
    <property type="entry name" value="Chloramphenicol acetyltransferase-like domain"/>
    <property type="match status" value="1"/>
</dbReference>
<comment type="caution">
    <text evidence="2">The sequence shown here is derived from an EMBL/GenBank/DDBJ whole genome shotgun (WGS) entry which is preliminary data.</text>
</comment>
<dbReference type="Pfam" id="PF00668">
    <property type="entry name" value="Condensation"/>
    <property type="match status" value="1"/>
</dbReference>
<evidence type="ECO:0000313" key="3">
    <source>
        <dbReference type="Proteomes" id="UP001589608"/>
    </source>
</evidence>
<keyword evidence="3" id="KW-1185">Reference proteome</keyword>